<evidence type="ECO:0000313" key="1">
    <source>
        <dbReference type="EMBL" id="KAF2263297.1"/>
    </source>
</evidence>
<gene>
    <name evidence="1" type="ORF">CC78DRAFT_581578</name>
</gene>
<accession>A0A9P4K8N6</accession>
<dbReference type="AlphaFoldDB" id="A0A9P4K8N6"/>
<sequence length="232" mass="25688">MGPDSQISILVSAILIQDSGVWVADVNLTRLTVPALCAFNFHSHEFIRMEATLDWGYVRWRRDASQNLAIKGLGGPAFTPLELSFLYYNHIKVLTARQWLKIGHEDLERPAMSFAEAQALPPHNPPVPPNPFSLSAAIRAIVTTLAPSREAPPIRCLPGKSDLLAKGGAPQMHFPLLTCYRALVSGPSNRMGRLFEQPNCAGKHFESQPFQHQMRATSSLYQIANNGSRVYT</sequence>
<comment type="caution">
    <text evidence="1">The sequence shown here is derived from an EMBL/GenBank/DDBJ whole genome shotgun (WGS) entry which is preliminary data.</text>
</comment>
<name>A0A9P4K8N6_9PLEO</name>
<evidence type="ECO:0000313" key="2">
    <source>
        <dbReference type="Proteomes" id="UP000800093"/>
    </source>
</evidence>
<keyword evidence="2" id="KW-1185">Reference proteome</keyword>
<reference evidence="2" key="1">
    <citation type="journal article" date="2020" name="Stud. Mycol.">
        <title>101 Dothideomycetes genomes: A test case for predicting lifestyles and emergence of pathogens.</title>
        <authorList>
            <person name="Haridas S."/>
            <person name="Albert R."/>
            <person name="Binder M."/>
            <person name="Bloem J."/>
            <person name="LaButti K."/>
            <person name="Salamov A."/>
            <person name="Andreopoulos B."/>
            <person name="Baker S."/>
            <person name="Barry K."/>
            <person name="Bills G."/>
            <person name="Bluhm B."/>
            <person name="Cannon C."/>
            <person name="Castanera R."/>
            <person name="Culley D."/>
            <person name="Daum C."/>
            <person name="Ezra D."/>
            <person name="Gonzalez J."/>
            <person name="Henrissat B."/>
            <person name="Kuo A."/>
            <person name="Liang C."/>
            <person name="Lipzen A."/>
            <person name="Lutzoni F."/>
            <person name="Magnuson J."/>
            <person name="Mondo S."/>
            <person name="Nolan M."/>
            <person name="Ohm R."/>
            <person name="Pangilinan J."/>
            <person name="Park H.-J."/>
            <person name="Ramirez L."/>
            <person name="Alfaro M."/>
            <person name="Sun H."/>
            <person name="Tritt A."/>
            <person name="Yoshinaga Y."/>
            <person name="Zwiers L.-H."/>
            <person name="Turgeon B."/>
            <person name="Goodwin S."/>
            <person name="Spatafora J."/>
            <person name="Crous P."/>
            <person name="Grigoriev I."/>
        </authorList>
    </citation>
    <scope>NUCLEOTIDE SEQUENCE [LARGE SCALE GENOMIC DNA]</scope>
    <source>
        <strain evidence="2">CBS 304.66</strain>
    </source>
</reference>
<proteinExistence type="predicted"/>
<protein>
    <submittedName>
        <fullName evidence="1">Uncharacterized protein</fullName>
    </submittedName>
</protein>
<dbReference type="EMBL" id="ML986627">
    <property type="protein sequence ID" value="KAF2263297.1"/>
    <property type="molecule type" value="Genomic_DNA"/>
</dbReference>
<organism evidence="1 2">
    <name type="scientific">Lojkania enalia</name>
    <dbReference type="NCBI Taxonomy" id="147567"/>
    <lineage>
        <taxon>Eukaryota</taxon>
        <taxon>Fungi</taxon>
        <taxon>Dikarya</taxon>
        <taxon>Ascomycota</taxon>
        <taxon>Pezizomycotina</taxon>
        <taxon>Dothideomycetes</taxon>
        <taxon>Pleosporomycetidae</taxon>
        <taxon>Pleosporales</taxon>
        <taxon>Pleosporales incertae sedis</taxon>
        <taxon>Lojkania</taxon>
    </lineage>
</organism>
<dbReference type="Proteomes" id="UP000800093">
    <property type="component" value="Unassembled WGS sequence"/>
</dbReference>